<dbReference type="GO" id="GO:0005507">
    <property type="term" value="F:copper ion binding"/>
    <property type="evidence" value="ECO:0007669"/>
    <property type="project" value="InterPro"/>
</dbReference>
<dbReference type="OrthoDB" id="8374223at2"/>
<evidence type="ECO:0000256" key="10">
    <source>
        <dbReference type="SAM" id="SignalP"/>
    </source>
</evidence>
<dbReference type="GO" id="GO:0005886">
    <property type="term" value="C:plasma membrane"/>
    <property type="evidence" value="ECO:0007669"/>
    <property type="project" value="UniProtKB-SubCell"/>
</dbReference>
<keyword evidence="4" id="KW-0479">Metal-binding</keyword>
<comment type="subcellular location">
    <subcellularLocation>
        <location evidence="1">Cell membrane</location>
        <topology evidence="1">Multi-pass membrane protein</topology>
    </subcellularLocation>
</comment>
<evidence type="ECO:0000256" key="2">
    <source>
        <dbReference type="ARBA" id="ARBA00022475"/>
    </source>
</evidence>
<keyword evidence="8 9" id="KW-0472">Membrane</keyword>
<evidence type="ECO:0000313" key="14">
    <source>
        <dbReference type="Proteomes" id="UP000078507"/>
    </source>
</evidence>
<feature type="signal peptide" evidence="10">
    <location>
        <begin position="1"/>
        <end position="29"/>
    </location>
</feature>
<dbReference type="GO" id="GO:0042597">
    <property type="term" value="C:periplasmic space"/>
    <property type="evidence" value="ECO:0007669"/>
    <property type="project" value="InterPro"/>
</dbReference>
<keyword evidence="14" id="KW-1185">Reference proteome</keyword>
<evidence type="ECO:0000256" key="1">
    <source>
        <dbReference type="ARBA" id="ARBA00004651"/>
    </source>
</evidence>
<evidence type="ECO:0000256" key="5">
    <source>
        <dbReference type="ARBA" id="ARBA00022729"/>
    </source>
</evidence>
<feature type="transmembrane region" description="Helical" evidence="9">
    <location>
        <begin position="352"/>
        <end position="370"/>
    </location>
</feature>
<feature type="transmembrane region" description="Helical" evidence="9">
    <location>
        <begin position="220"/>
        <end position="244"/>
    </location>
</feature>
<feature type="domain" description="Copper resistance protein D" evidence="12">
    <location>
        <begin position="344"/>
        <end position="444"/>
    </location>
</feature>
<accession>A0A178YBX0</accession>
<dbReference type="Pfam" id="PF04234">
    <property type="entry name" value="CopC"/>
    <property type="match status" value="1"/>
</dbReference>
<dbReference type="Gene3D" id="2.60.40.1220">
    <property type="match status" value="1"/>
</dbReference>
<organism evidence="13 14">
    <name type="scientific">Sinorhizobium saheli</name>
    <dbReference type="NCBI Taxonomy" id="36856"/>
    <lineage>
        <taxon>Bacteria</taxon>
        <taxon>Pseudomonadati</taxon>
        <taxon>Pseudomonadota</taxon>
        <taxon>Alphaproteobacteria</taxon>
        <taxon>Hyphomicrobiales</taxon>
        <taxon>Rhizobiaceae</taxon>
        <taxon>Sinorhizobium/Ensifer group</taxon>
        <taxon>Sinorhizobium</taxon>
    </lineage>
</organism>
<feature type="domain" description="CopC" evidence="11">
    <location>
        <begin position="32"/>
        <end position="123"/>
    </location>
</feature>
<evidence type="ECO:0000256" key="6">
    <source>
        <dbReference type="ARBA" id="ARBA00022989"/>
    </source>
</evidence>
<comment type="caution">
    <text evidence="13">The sequence shown here is derived from an EMBL/GenBank/DDBJ whole genome shotgun (WGS) entry which is preliminary data.</text>
</comment>
<evidence type="ECO:0000256" key="9">
    <source>
        <dbReference type="SAM" id="Phobius"/>
    </source>
</evidence>
<dbReference type="InterPro" id="IPR014755">
    <property type="entry name" value="Cu-Rt/internalin_Ig-like"/>
</dbReference>
<keyword evidence="6 9" id="KW-1133">Transmembrane helix</keyword>
<dbReference type="PANTHER" id="PTHR34820">
    <property type="entry name" value="INNER MEMBRANE PROTEIN YEBZ"/>
    <property type="match status" value="1"/>
</dbReference>
<evidence type="ECO:0000256" key="8">
    <source>
        <dbReference type="ARBA" id="ARBA00023136"/>
    </source>
</evidence>
<protein>
    <submittedName>
        <fullName evidence="13">Copper resistance protein CopC</fullName>
    </submittedName>
</protein>
<dbReference type="InterPro" id="IPR032694">
    <property type="entry name" value="CopC/D"/>
</dbReference>
<dbReference type="GO" id="GO:0046688">
    <property type="term" value="P:response to copper ion"/>
    <property type="evidence" value="ECO:0007669"/>
    <property type="project" value="InterPro"/>
</dbReference>
<feature type="transmembrane region" description="Helical" evidence="9">
    <location>
        <begin position="423"/>
        <end position="444"/>
    </location>
</feature>
<dbReference type="InterPro" id="IPR007348">
    <property type="entry name" value="CopC_dom"/>
</dbReference>
<dbReference type="STRING" id="36856.ATB98_16180"/>
<feature type="transmembrane region" description="Helical" evidence="9">
    <location>
        <begin position="283"/>
        <end position="304"/>
    </location>
</feature>
<dbReference type="EMBL" id="LNQB01000074">
    <property type="protein sequence ID" value="OAP44245.1"/>
    <property type="molecule type" value="Genomic_DNA"/>
</dbReference>
<dbReference type="Proteomes" id="UP000078507">
    <property type="component" value="Unassembled WGS sequence"/>
</dbReference>
<evidence type="ECO:0000313" key="13">
    <source>
        <dbReference type="EMBL" id="OAP44245.1"/>
    </source>
</evidence>
<gene>
    <name evidence="13" type="ORF">ATB98_16180</name>
</gene>
<feature type="transmembrane region" description="Helical" evidence="9">
    <location>
        <begin position="179"/>
        <end position="200"/>
    </location>
</feature>
<dbReference type="PROSITE" id="PS51257">
    <property type="entry name" value="PROKAR_LIPOPROTEIN"/>
    <property type="match status" value="1"/>
</dbReference>
<keyword evidence="7" id="KW-0186">Copper</keyword>
<dbReference type="InterPro" id="IPR014756">
    <property type="entry name" value="Ig_E-set"/>
</dbReference>
<name>A0A178YBX0_SINSA</name>
<dbReference type="PANTHER" id="PTHR34820:SF4">
    <property type="entry name" value="INNER MEMBRANE PROTEIN YEBZ"/>
    <property type="match status" value="1"/>
</dbReference>
<dbReference type="InterPro" id="IPR008457">
    <property type="entry name" value="Cu-R_CopD_dom"/>
</dbReference>
<proteinExistence type="predicted"/>
<sequence length="576" mass="60057">MIDRSPRLHRLARLAMLALFGLLAQIAVACAHASFSSSDPEDGAVVERAPSTYTLSFSEPVSPLTLKLVTPDGASIPLERFKVKDRTVEIVAPADLGRGTHVLTWRVTSADGHPIGGSIVFSIGTATAEPPPIGDEVDAVVRAGVLGSKVALYIGLFIGVGGAFASRWLIDGARRGRNVVMAALGIGIIGTLASLAFQGLDALGAPIALIAEPRVWSTAMATSVGATVSVAAVAIATAVAALLSHGHVSRLLSLVAVILTGAALSLSGHAAAAEPQWLMRTAVFLHAVAITFWVGALAPLGLALRASCSQVESPDVAQMQQKQTVTRTHVSASRLRRGDPAAAAALRRFSTIVPYAVAALVAAGLVLAVVQVREPRALIDTAYGQLLLAKAGLLVGLFLLAAVNRWRLTGPAVAGNGPATSRLVRLVAAETAIVLLIFAIAASWRFTPPPRALAAVAEQAATAHIHTDKAIAFVKAMPGRAGQVDLSVRLLDGKSQALDAKKVTFVLSKPDSGIEPFKRPAEQDAKGDWRNEHMTIPLPGTWHIRIDVLSGDFEMVRLEGQISIRPSASATITATP</sequence>
<feature type="chain" id="PRO_5008097758" evidence="10">
    <location>
        <begin position="30"/>
        <end position="576"/>
    </location>
</feature>
<evidence type="ECO:0000256" key="7">
    <source>
        <dbReference type="ARBA" id="ARBA00023008"/>
    </source>
</evidence>
<keyword evidence="3 9" id="KW-0812">Transmembrane</keyword>
<dbReference type="SUPFAM" id="SSF81296">
    <property type="entry name" value="E set domains"/>
    <property type="match status" value="1"/>
</dbReference>
<evidence type="ECO:0000259" key="11">
    <source>
        <dbReference type="Pfam" id="PF04234"/>
    </source>
</evidence>
<keyword evidence="2" id="KW-1003">Cell membrane</keyword>
<keyword evidence="5 10" id="KW-0732">Signal</keyword>
<feature type="transmembrane region" description="Helical" evidence="9">
    <location>
        <begin position="251"/>
        <end position="271"/>
    </location>
</feature>
<evidence type="ECO:0000256" key="4">
    <source>
        <dbReference type="ARBA" id="ARBA00022723"/>
    </source>
</evidence>
<dbReference type="Pfam" id="PF05425">
    <property type="entry name" value="CopD"/>
    <property type="match status" value="1"/>
</dbReference>
<feature type="transmembrane region" description="Helical" evidence="9">
    <location>
        <begin position="382"/>
        <end position="403"/>
    </location>
</feature>
<evidence type="ECO:0000259" key="12">
    <source>
        <dbReference type="Pfam" id="PF05425"/>
    </source>
</evidence>
<evidence type="ECO:0000256" key="3">
    <source>
        <dbReference type="ARBA" id="ARBA00022692"/>
    </source>
</evidence>
<feature type="transmembrane region" description="Helical" evidence="9">
    <location>
        <begin position="150"/>
        <end position="170"/>
    </location>
</feature>
<dbReference type="GO" id="GO:0006825">
    <property type="term" value="P:copper ion transport"/>
    <property type="evidence" value="ECO:0007669"/>
    <property type="project" value="InterPro"/>
</dbReference>
<reference evidence="13 14" key="1">
    <citation type="submission" date="2015-11" db="EMBL/GenBank/DDBJ databases">
        <title>Ensifer anhuiense sp. nov., an effective nitrogen fixation bacterium with Glycine soja.</title>
        <authorList>
            <person name="Yan H."/>
            <person name="Chen W."/>
        </authorList>
    </citation>
    <scope>NUCLEOTIDE SEQUENCE [LARGE SCALE GENOMIC DNA]</scope>
    <source>
        <strain evidence="13 14">LMG 7837</strain>
    </source>
</reference>
<dbReference type="AlphaFoldDB" id="A0A178YBX0"/>